<gene>
    <name evidence="1" type="ORF">LX87_02009</name>
</gene>
<name>A0A327X9G2_LARAB</name>
<comment type="caution">
    <text evidence="1">The sequence shown here is derived from an EMBL/GenBank/DDBJ whole genome shotgun (WGS) entry which is preliminary data.</text>
</comment>
<keyword evidence="2" id="KW-1185">Reference proteome</keyword>
<sequence>MDRPDTQSLIGDLSKSFKNLKNLLFQRYFVSMWLVKKNSLIISQITLFVHKD</sequence>
<evidence type="ECO:0000313" key="2">
    <source>
        <dbReference type="Proteomes" id="UP000248790"/>
    </source>
</evidence>
<accession>A0A327X9G2</accession>
<evidence type="ECO:0000313" key="1">
    <source>
        <dbReference type="EMBL" id="RAK00307.1"/>
    </source>
</evidence>
<protein>
    <submittedName>
        <fullName evidence="1">Uncharacterized protein</fullName>
    </submittedName>
</protein>
<reference evidence="1 2" key="1">
    <citation type="submission" date="2018-06" db="EMBL/GenBank/DDBJ databases">
        <title>Genomic Encyclopedia of Archaeal and Bacterial Type Strains, Phase II (KMG-II): from individual species to whole genera.</title>
        <authorList>
            <person name="Goeker M."/>
        </authorList>
    </citation>
    <scope>NUCLEOTIDE SEQUENCE [LARGE SCALE GENOMIC DNA]</scope>
    <source>
        <strain evidence="1 2">DSM 21851</strain>
    </source>
</reference>
<dbReference type="AlphaFoldDB" id="A0A327X9G2"/>
<proteinExistence type="predicted"/>
<dbReference type="Proteomes" id="UP000248790">
    <property type="component" value="Unassembled WGS sequence"/>
</dbReference>
<dbReference type="EMBL" id="QLMC01000002">
    <property type="protein sequence ID" value="RAK00307.1"/>
    <property type="molecule type" value="Genomic_DNA"/>
</dbReference>
<organism evidence="1 2">
    <name type="scientific">Larkinella arboricola</name>
    <dbReference type="NCBI Taxonomy" id="643671"/>
    <lineage>
        <taxon>Bacteria</taxon>
        <taxon>Pseudomonadati</taxon>
        <taxon>Bacteroidota</taxon>
        <taxon>Cytophagia</taxon>
        <taxon>Cytophagales</taxon>
        <taxon>Spirosomataceae</taxon>
        <taxon>Larkinella</taxon>
    </lineage>
</organism>